<keyword evidence="3 7" id="KW-0808">Transferase</keyword>
<dbReference type="InterPro" id="IPR006311">
    <property type="entry name" value="TAT_signal"/>
</dbReference>
<gene>
    <name evidence="7" type="ORF">RM552_16140</name>
</gene>
<dbReference type="GO" id="GO:0004400">
    <property type="term" value="F:histidinol-phosphate transaminase activity"/>
    <property type="evidence" value="ECO:0007669"/>
    <property type="project" value="UniProtKB-EC"/>
</dbReference>
<dbReference type="Pfam" id="PF00155">
    <property type="entry name" value="Aminotran_1_2"/>
    <property type="match status" value="1"/>
</dbReference>
<dbReference type="EMBL" id="JAVRHX010000006">
    <property type="protein sequence ID" value="MDT0596386.1"/>
    <property type="molecule type" value="Genomic_DNA"/>
</dbReference>
<evidence type="ECO:0000256" key="1">
    <source>
        <dbReference type="ARBA" id="ARBA00007970"/>
    </source>
</evidence>
<dbReference type="CDD" id="cd00609">
    <property type="entry name" value="AAT_like"/>
    <property type="match status" value="1"/>
</dbReference>
<keyword evidence="8" id="KW-1185">Reference proteome</keyword>
<dbReference type="NCBIfam" id="TIGR01409">
    <property type="entry name" value="TAT_signal_seq"/>
    <property type="match status" value="1"/>
</dbReference>
<keyword evidence="2 7" id="KW-0032">Aminotransferase</keyword>
<evidence type="ECO:0000256" key="4">
    <source>
        <dbReference type="ARBA" id="ARBA00022729"/>
    </source>
</evidence>
<dbReference type="EC" id="2.6.1.9" evidence="7"/>
<dbReference type="SUPFAM" id="SSF53383">
    <property type="entry name" value="PLP-dependent transferases"/>
    <property type="match status" value="1"/>
</dbReference>
<reference evidence="7 8" key="1">
    <citation type="submission" date="2023-09" db="EMBL/GenBank/DDBJ databases">
        <authorList>
            <person name="Rey-Velasco X."/>
        </authorList>
    </citation>
    <scope>NUCLEOTIDE SEQUENCE [LARGE SCALE GENOMIC DNA]</scope>
    <source>
        <strain evidence="7 8">P117</strain>
    </source>
</reference>
<evidence type="ECO:0000259" key="6">
    <source>
        <dbReference type="Pfam" id="PF00155"/>
    </source>
</evidence>
<dbReference type="Proteomes" id="UP001253545">
    <property type="component" value="Unassembled WGS sequence"/>
</dbReference>
<dbReference type="PROSITE" id="PS51318">
    <property type="entry name" value="TAT"/>
    <property type="match status" value="1"/>
</dbReference>
<dbReference type="RefSeq" id="WP_311369908.1">
    <property type="nucleotide sequence ID" value="NZ_JAVRHX010000006.1"/>
</dbReference>
<feature type="domain" description="Aminotransferase class I/classII large" evidence="6">
    <location>
        <begin position="49"/>
        <end position="377"/>
    </location>
</feature>
<comment type="caution">
    <text evidence="7">The sequence shown here is derived from an EMBL/GenBank/DDBJ whole genome shotgun (WGS) entry which is preliminary data.</text>
</comment>
<organism evidence="7 8">
    <name type="scientific">Glaciecola petra</name>
    <dbReference type="NCBI Taxonomy" id="3075602"/>
    <lineage>
        <taxon>Bacteria</taxon>
        <taxon>Pseudomonadati</taxon>
        <taxon>Pseudomonadota</taxon>
        <taxon>Gammaproteobacteria</taxon>
        <taxon>Alteromonadales</taxon>
        <taxon>Alteromonadaceae</taxon>
        <taxon>Glaciecola</taxon>
    </lineage>
</organism>
<dbReference type="InterPro" id="IPR015421">
    <property type="entry name" value="PyrdxlP-dep_Trfase_major"/>
</dbReference>
<dbReference type="InterPro" id="IPR004839">
    <property type="entry name" value="Aminotransferase_I/II_large"/>
</dbReference>
<accession>A0ABU2ZUR8</accession>
<evidence type="ECO:0000313" key="7">
    <source>
        <dbReference type="EMBL" id="MDT0596386.1"/>
    </source>
</evidence>
<dbReference type="Gene3D" id="3.40.640.10">
    <property type="entry name" value="Type I PLP-dependent aspartate aminotransferase-like (Major domain)"/>
    <property type="match status" value="1"/>
</dbReference>
<evidence type="ECO:0000256" key="3">
    <source>
        <dbReference type="ARBA" id="ARBA00022679"/>
    </source>
</evidence>
<name>A0ABU2ZUR8_9ALTE</name>
<evidence type="ECO:0000313" key="8">
    <source>
        <dbReference type="Proteomes" id="UP001253545"/>
    </source>
</evidence>
<protein>
    <submittedName>
        <fullName evidence="7">Histidinol-phosphate transaminase</fullName>
        <ecNumber evidence="7">2.6.1.9</ecNumber>
    </submittedName>
</protein>
<keyword evidence="4" id="KW-0732">Signal</keyword>
<proteinExistence type="inferred from homology"/>
<dbReference type="InterPro" id="IPR015422">
    <property type="entry name" value="PyrdxlP-dep_Trfase_small"/>
</dbReference>
<dbReference type="InterPro" id="IPR050106">
    <property type="entry name" value="HistidinolP_aminotransfase"/>
</dbReference>
<sequence>MQSNELATSRRHFLKTLSTGLAVAGTSLYLPPIFAAENADLILRKNAPLMQLHFNENSFGMSPKAITAAKEAIERFGNRYPDAAVDELKAELANHVNLPIDQLIMGNGSTEMLGAVVNYANSQGTTVVEPNPTFGDLRSRAEALGMQVIRVDVDESFNTNIQAMQKQISTIKGNVLINLCNPNNPTGTIVDKGELNDWIMNSPPQHMFLIDEAYHEYALANTAYESALPLIKEGRENVVVTRTFSKIYGLAGMRVGYAMAAPATAKKIDALATSFNLSIAGTTAAIASLKDKAFFQKSIASNKQAKTILTNTLNALNLEYVNSNTNFVLHQINADLASYSQHMKENNILVGRRMTAQDGWNRVSIGTPDEMQEFAKTLLLFREKGWV</sequence>
<evidence type="ECO:0000256" key="5">
    <source>
        <dbReference type="ARBA" id="ARBA00022898"/>
    </source>
</evidence>
<dbReference type="PANTHER" id="PTHR43643">
    <property type="entry name" value="HISTIDINOL-PHOSPHATE AMINOTRANSFERASE 2"/>
    <property type="match status" value="1"/>
</dbReference>
<evidence type="ECO:0000256" key="2">
    <source>
        <dbReference type="ARBA" id="ARBA00022576"/>
    </source>
</evidence>
<dbReference type="InterPro" id="IPR019546">
    <property type="entry name" value="TAT_signal_bac_arc"/>
</dbReference>
<dbReference type="InterPro" id="IPR015424">
    <property type="entry name" value="PyrdxlP-dep_Trfase"/>
</dbReference>
<dbReference type="Gene3D" id="3.90.1150.10">
    <property type="entry name" value="Aspartate Aminotransferase, domain 1"/>
    <property type="match status" value="1"/>
</dbReference>
<keyword evidence="5" id="KW-0663">Pyridoxal phosphate</keyword>
<comment type="similarity">
    <text evidence="1">Belongs to the class-II pyridoxal-phosphate-dependent aminotransferase family. Histidinol-phosphate aminotransferase subfamily.</text>
</comment>
<dbReference type="PANTHER" id="PTHR43643:SF3">
    <property type="entry name" value="HISTIDINOL-PHOSPHATE AMINOTRANSFERASE"/>
    <property type="match status" value="1"/>
</dbReference>